<reference evidence="2 3" key="1">
    <citation type="submission" date="2019-07" db="EMBL/GenBank/DDBJ databases">
        <title>complete genome sequencing of Ornithinimicrobium sp. H23M54.</title>
        <authorList>
            <person name="Bae J.-W."/>
            <person name="Lee S.-Y."/>
        </authorList>
    </citation>
    <scope>NUCLEOTIDE SEQUENCE [LARGE SCALE GENOMIC DNA]</scope>
    <source>
        <strain evidence="2 3">H23M54</strain>
    </source>
</reference>
<name>A0A516G8C6_9MICO</name>
<sequence length="312" mass="32820">MRQLSSRVILALAVLLLAACSTAGPTSDGETNSAAPAWSSSEPGASARQLVGVQASVYQSRLDVVAGQLEVQLTNGSDTGFTVLGLSLESSGFESPMTSQLSNISIGSGRVVDLPVLLGPAVCTGGRLEHTVRLDYVLDDGQVGTLTVPADDQGGRIVDLHDAECFEQEVNDLATLSITGLPEVRTLGEALVADLVVEVTPGGGPGVLELVRVRNTTLLQLIDPDTGERRPEGRQLDLMLPDAIRGEAAPHSVVLTVVPARCDAHAVAEDKQGTRFRFDVELDGREGTVGVSAPREVTVELYDFVQRACQEA</sequence>
<evidence type="ECO:0000313" key="2">
    <source>
        <dbReference type="EMBL" id="QDO87783.1"/>
    </source>
</evidence>
<protein>
    <recommendedName>
        <fullName evidence="4">Lipoprotein</fullName>
    </recommendedName>
</protein>
<dbReference type="AlphaFoldDB" id="A0A516G8C6"/>
<feature type="chain" id="PRO_5038358680" description="Lipoprotein" evidence="1">
    <location>
        <begin position="24"/>
        <end position="312"/>
    </location>
</feature>
<proteinExistence type="predicted"/>
<dbReference type="RefSeq" id="WP_143782460.1">
    <property type="nucleotide sequence ID" value="NZ_CP041616.1"/>
</dbReference>
<gene>
    <name evidence="2" type="ORF">FNH13_05015</name>
</gene>
<dbReference type="OrthoDB" id="3784033at2"/>
<dbReference type="KEGG" id="orz:FNH13_05015"/>
<keyword evidence="1" id="KW-0732">Signal</keyword>
<evidence type="ECO:0000313" key="3">
    <source>
        <dbReference type="Proteomes" id="UP000315395"/>
    </source>
</evidence>
<dbReference type="EMBL" id="CP041616">
    <property type="protein sequence ID" value="QDO87783.1"/>
    <property type="molecule type" value="Genomic_DNA"/>
</dbReference>
<dbReference type="Proteomes" id="UP000315395">
    <property type="component" value="Chromosome"/>
</dbReference>
<keyword evidence="3" id="KW-1185">Reference proteome</keyword>
<dbReference type="PROSITE" id="PS51257">
    <property type="entry name" value="PROKAR_LIPOPROTEIN"/>
    <property type="match status" value="1"/>
</dbReference>
<organism evidence="2 3">
    <name type="scientific">Ornithinimicrobium ciconiae</name>
    <dbReference type="NCBI Taxonomy" id="2594265"/>
    <lineage>
        <taxon>Bacteria</taxon>
        <taxon>Bacillati</taxon>
        <taxon>Actinomycetota</taxon>
        <taxon>Actinomycetes</taxon>
        <taxon>Micrococcales</taxon>
        <taxon>Ornithinimicrobiaceae</taxon>
        <taxon>Ornithinimicrobium</taxon>
    </lineage>
</organism>
<evidence type="ECO:0000256" key="1">
    <source>
        <dbReference type="SAM" id="SignalP"/>
    </source>
</evidence>
<accession>A0A516G8C6</accession>
<feature type="signal peptide" evidence="1">
    <location>
        <begin position="1"/>
        <end position="23"/>
    </location>
</feature>
<evidence type="ECO:0008006" key="4">
    <source>
        <dbReference type="Google" id="ProtNLM"/>
    </source>
</evidence>